<dbReference type="Gramene" id="KMT04218">
    <property type="protein sequence ID" value="KMT04218"/>
    <property type="gene ID" value="BVRB_8g185130"/>
</dbReference>
<evidence type="ECO:0000313" key="3">
    <source>
        <dbReference type="Proteomes" id="UP000035740"/>
    </source>
</evidence>
<dbReference type="Proteomes" id="UP000035740">
    <property type="component" value="Chromosome 8"/>
</dbReference>
<reference evidence="2 3" key="1">
    <citation type="journal article" date="2014" name="Nature">
        <title>The genome of the recently domesticated crop plant sugar beet (Beta vulgaris).</title>
        <authorList>
            <person name="Dohm J.C."/>
            <person name="Minoche A.E."/>
            <person name="Holtgrawe D."/>
            <person name="Capella-Gutierrez S."/>
            <person name="Zakrzewski F."/>
            <person name="Tafer H."/>
            <person name="Rupp O."/>
            <person name="Sorensen T.R."/>
            <person name="Stracke R."/>
            <person name="Reinhardt R."/>
            <person name="Goesmann A."/>
            <person name="Kraft T."/>
            <person name="Schulz B."/>
            <person name="Stadler P.F."/>
            <person name="Schmidt T."/>
            <person name="Gabaldon T."/>
            <person name="Lehrach H."/>
            <person name="Weisshaar B."/>
            <person name="Himmelbauer H."/>
        </authorList>
    </citation>
    <scope>NUCLEOTIDE SEQUENCE [LARGE SCALE GENOMIC DNA]</scope>
    <source>
        <tissue evidence="2">Taproot</tissue>
    </source>
</reference>
<evidence type="ECO:0000256" key="1">
    <source>
        <dbReference type="SAM" id="MobiDB-lite"/>
    </source>
</evidence>
<feature type="compositionally biased region" description="Basic and acidic residues" evidence="1">
    <location>
        <begin position="60"/>
        <end position="83"/>
    </location>
</feature>
<dbReference type="AlphaFoldDB" id="A0A0J8BWB1"/>
<organism evidence="2 3">
    <name type="scientific">Beta vulgaris subsp. vulgaris</name>
    <name type="common">Beet</name>
    <dbReference type="NCBI Taxonomy" id="3555"/>
    <lineage>
        <taxon>Eukaryota</taxon>
        <taxon>Viridiplantae</taxon>
        <taxon>Streptophyta</taxon>
        <taxon>Embryophyta</taxon>
        <taxon>Tracheophyta</taxon>
        <taxon>Spermatophyta</taxon>
        <taxon>Magnoliopsida</taxon>
        <taxon>eudicotyledons</taxon>
        <taxon>Gunneridae</taxon>
        <taxon>Pentapetalae</taxon>
        <taxon>Caryophyllales</taxon>
        <taxon>Chenopodiaceae</taxon>
        <taxon>Betoideae</taxon>
        <taxon>Beta</taxon>
    </lineage>
</organism>
<sequence>MLLKSTINSSSPSKIDDALVYIVEDVVRRREKEKMMSEVVRRTGLWWSGDEWRRRVCGGEETNDEGRVCGGEERDGVFREKPESGSVSSDTVLLAGSNPSPPSQPSASGLSHGHRTGYGRPNGKQKGKYKGKSQGGPNHHPQEIWLNYSEIKSLSPRCIISETKLNKIAGKNDF</sequence>
<gene>
    <name evidence="2" type="ORF">BVRB_8g185130</name>
</gene>
<keyword evidence="3" id="KW-1185">Reference proteome</keyword>
<protein>
    <submittedName>
        <fullName evidence="2">Uncharacterized protein</fullName>
    </submittedName>
</protein>
<dbReference type="EMBL" id="KQ090157">
    <property type="protein sequence ID" value="KMT04218.1"/>
    <property type="molecule type" value="Genomic_DNA"/>
</dbReference>
<name>A0A0J8BWB1_BETVV</name>
<feature type="compositionally biased region" description="Basic residues" evidence="1">
    <location>
        <begin position="112"/>
        <end position="131"/>
    </location>
</feature>
<accession>A0A0J8BWB1</accession>
<dbReference type="eggNOG" id="KOG0017">
    <property type="taxonomic scope" value="Eukaryota"/>
</dbReference>
<evidence type="ECO:0000313" key="2">
    <source>
        <dbReference type="EMBL" id="KMT04218.1"/>
    </source>
</evidence>
<proteinExistence type="predicted"/>
<feature type="region of interest" description="Disordered" evidence="1">
    <location>
        <begin position="60"/>
        <end position="142"/>
    </location>
</feature>